<dbReference type="InterPro" id="IPR036768">
    <property type="entry name" value="PolIII_chi_sf"/>
</dbReference>
<dbReference type="Proteomes" id="UP000219285">
    <property type="component" value="Chromosome"/>
</dbReference>
<evidence type="ECO:0000313" key="1">
    <source>
        <dbReference type="EMBL" id="QJR80140.1"/>
    </source>
</evidence>
<accession>A0A6M4MBX9</accession>
<evidence type="ECO:0000313" key="2">
    <source>
        <dbReference type="Proteomes" id="UP000219285"/>
    </source>
</evidence>
<dbReference type="InterPro" id="IPR007459">
    <property type="entry name" value="DNA_pol3_chi"/>
</dbReference>
<dbReference type="GO" id="GO:0003887">
    <property type="term" value="F:DNA-directed DNA polymerase activity"/>
    <property type="evidence" value="ECO:0007669"/>
    <property type="project" value="InterPro"/>
</dbReference>
<dbReference type="GO" id="GO:0006260">
    <property type="term" value="P:DNA replication"/>
    <property type="evidence" value="ECO:0007669"/>
    <property type="project" value="InterPro"/>
</dbReference>
<dbReference type="SUPFAM" id="SSF102400">
    <property type="entry name" value="DNA polymerase III chi subunit"/>
    <property type="match status" value="1"/>
</dbReference>
<dbReference type="PANTHER" id="PTHR38767">
    <property type="entry name" value="DNA POLYMERASE III SUBUNIT CHI"/>
    <property type="match status" value="1"/>
</dbReference>
<proteinExistence type="predicted"/>
<reference evidence="1 2" key="2">
    <citation type="submission" date="2020-04" db="EMBL/GenBank/DDBJ databases">
        <title>Complete genome sequence of Alteromonas pelagimontana 5.12T.</title>
        <authorList>
            <person name="Sinha R.K."/>
            <person name="Krishnan K.P."/>
            <person name="Kurian J.P."/>
        </authorList>
    </citation>
    <scope>NUCLEOTIDE SEQUENCE [LARGE SCALE GENOMIC DNA]</scope>
    <source>
        <strain evidence="1 2">5.12</strain>
    </source>
</reference>
<dbReference type="GO" id="GO:0003677">
    <property type="term" value="F:DNA binding"/>
    <property type="evidence" value="ECO:0007669"/>
    <property type="project" value="InterPro"/>
</dbReference>
<dbReference type="KEGG" id="apel:CA267_004775"/>
<dbReference type="Gene3D" id="3.40.50.10110">
    <property type="entry name" value="DNA polymerase III subunit chi"/>
    <property type="match status" value="1"/>
</dbReference>
<dbReference type="GO" id="GO:0032298">
    <property type="term" value="P:positive regulation of DNA-templated DNA replication initiation"/>
    <property type="evidence" value="ECO:0007669"/>
    <property type="project" value="TreeGrafter"/>
</dbReference>
<dbReference type="OrthoDB" id="5297568at2"/>
<dbReference type="EMBL" id="CP052766">
    <property type="protein sequence ID" value="QJR80140.1"/>
    <property type="molecule type" value="Genomic_DNA"/>
</dbReference>
<reference evidence="2" key="1">
    <citation type="submission" date="2014-12" db="EMBL/GenBank/DDBJ databases">
        <title>Complete genome sequence of a multi-drug resistant Klebsiella pneumoniae.</title>
        <authorList>
            <person name="Hua X."/>
            <person name="Chen Q."/>
            <person name="Li X."/>
            <person name="Feng Y."/>
            <person name="Ruan Z."/>
            <person name="Yu Y."/>
        </authorList>
    </citation>
    <scope>NUCLEOTIDE SEQUENCE [LARGE SCALE GENOMIC DNA]</scope>
    <source>
        <strain evidence="2">5.12</strain>
    </source>
</reference>
<keyword evidence="2" id="KW-1185">Reference proteome</keyword>
<protein>
    <submittedName>
        <fullName evidence="1">DNA polymerase III subunit chi</fullName>
    </submittedName>
</protein>
<dbReference type="RefSeq" id="WP_075608547.1">
    <property type="nucleotide sequence ID" value="NZ_CP052766.1"/>
</dbReference>
<dbReference type="AlphaFoldDB" id="A0A6M4MBX9"/>
<gene>
    <name evidence="1" type="ORF">CA267_004775</name>
</gene>
<dbReference type="PANTHER" id="PTHR38767:SF1">
    <property type="entry name" value="DNA POLYMERASE III SUBUNIT CHI"/>
    <property type="match status" value="1"/>
</dbReference>
<name>A0A6M4MBX9_9ALTE</name>
<dbReference type="Pfam" id="PF04364">
    <property type="entry name" value="DNA_pol3_chi"/>
    <property type="match status" value="1"/>
</dbReference>
<sequence>MPQVTFYSLPDENNAAAVKACNLIAEAYSRKQRCAVLCASQQAAETVDDLLWQLPADRFVPHNMVGEGPPTGTPVEICWEESQLSRRNMVVNLSEKMLSSLNHYQHIIDFVPHAEEAKKAARIRYKQYQQAGCSMQFQSADN</sequence>
<organism evidence="1 2">
    <name type="scientific">Alteromonas pelagimontana</name>
    <dbReference type="NCBI Taxonomy" id="1858656"/>
    <lineage>
        <taxon>Bacteria</taxon>
        <taxon>Pseudomonadati</taxon>
        <taxon>Pseudomonadota</taxon>
        <taxon>Gammaproteobacteria</taxon>
        <taxon>Alteromonadales</taxon>
        <taxon>Alteromonadaceae</taxon>
        <taxon>Alteromonas/Salinimonas group</taxon>
        <taxon>Alteromonas</taxon>
    </lineage>
</organism>